<proteinExistence type="predicted"/>
<keyword evidence="2" id="KW-0472">Membrane</keyword>
<dbReference type="Proteomes" id="UP000253845">
    <property type="component" value="Unassembled WGS sequence"/>
</dbReference>
<name>A0A370BYR3_ASPNG</name>
<keyword evidence="2" id="KW-1133">Transmembrane helix</keyword>
<evidence type="ECO:0000256" key="1">
    <source>
        <dbReference type="SAM" id="MobiDB-lite"/>
    </source>
</evidence>
<gene>
    <name evidence="3" type="ORF">M747DRAFT_71222</name>
</gene>
<evidence type="ECO:0000256" key="2">
    <source>
        <dbReference type="SAM" id="Phobius"/>
    </source>
</evidence>
<evidence type="ECO:0000313" key="4">
    <source>
        <dbReference type="Proteomes" id="UP000253845"/>
    </source>
</evidence>
<feature type="region of interest" description="Disordered" evidence="1">
    <location>
        <begin position="28"/>
        <end position="47"/>
    </location>
</feature>
<evidence type="ECO:0000313" key="3">
    <source>
        <dbReference type="EMBL" id="RDH18709.1"/>
    </source>
</evidence>
<feature type="transmembrane region" description="Helical" evidence="2">
    <location>
        <begin position="63"/>
        <end position="86"/>
    </location>
</feature>
<feature type="compositionally biased region" description="Basic and acidic residues" evidence="1">
    <location>
        <begin position="31"/>
        <end position="40"/>
    </location>
</feature>
<dbReference type="AlphaFoldDB" id="A0A370BYR3"/>
<accession>A0A370BYR3</accession>
<keyword evidence="2" id="KW-0812">Transmembrane</keyword>
<protein>
    <submittedName>
        <fullName evidence="3">Uncharacterized protein</fullName>
    </submittedName>
</protein>
<reference evidence="3 4" key="1">
    <citation type="submission" date="2018-07" db="EMBL/GenBank/DDBJ databases">
        <title>Section-level genome sequencing of Aspergillus section Nigri to investigate inter- and intra-species variation.</title>
        <authorList>
            <consortium name="DOE Joint Genome Institute"/>
            <person name="Vesth T.C."/>
            <person name="Nybo J.L."/>
            <person name="Theobald S."/>
            <person name="Frisvad J.C."/>
            <person name="Larsen T.O."/>
            <person name="Nielsen K.F."/>
            <person name="Hoof J.B."/>
            <person name="Brandl J."/>
            <person name="Salamov A."/>
            <person name="Riley R."/>
            <person name="Gladden J.M."/>
            <person name="Phatale P."/>
            <person name="Nielsen M.T."/>
            <person name="Lyhne E.K."/>
            <person name="Kogle M.E."/>
            <person name="Strasser K."/>
            <person name="McDonnell E."/>
            <person name="Barry K."/>
            <person name="Clum A."/>
            <person name="Chen C."/>
            <person name="Nolan M."/>
            <person name="Sandor L."/>
            <person name="Kuo A."/>
            <person name="Lipzen A."/>
            <person name="Hainaut M."/>
            <person name="Drula E."/>
            <person name="Tsang A."/>
            <person name="Magnuson J.K."/>
            <person name="Henrissat B."/>
            <person name="Wiebenga A."/>
            <person name="Simmons B.A."/>
            <person name="Makela M.R."/>
            <person name="De vries R.P."/>
            <person name="Grigoriev I.V."/>
            <person name="Mortensen U.H."/>
            <person name="Baker S.E."/>
            <person name="Andersen M.R."/>
        </authorList>
    </citation>
    <scope>NUCLEOTIDE SEQUENCE [LARGE SCALE GENOMIC DNA]</scope>
    <source>
        <strain evidence="3 4">ATCC 13496</strain>
    </source>
</reference>
<dbReference type="VEuPathDB" id="FungiDB:M747DRAFT_71222"/>
<organism evidence="3 4">
    <name type="scientific">Aspergillus niger ATCC 13496</name>
    <dbReference type="NCBI Taxonomy" id="1353008"/>
    <lineage>
        <taxon>Eukaryota</taxon>
        <taxon>Fungi</taxon>
        <taxon>Dikarya</taxon>
        <taxon>Ascomycota</taxon>
        <taxon>Pezizomycotina</taxon>
        <taxon>Eurotiomycetes</taxon>
        <taxon>Eurotiomycetidae</taxon>
        <taxon>Eurotiales</taxon>
        <taxon>Aspergillaceae</taxon>
        <taxon>Aspergillus</taxon>
        <taxon>Aspergillus subgen. Circumdati</taxon>
    </lineage>
</organism>
<dbReference type="EMBL" id="KZ851922">
    <property type="protein sequence ID" value="RDH18709.1"/>
    <property type="molecule type" value="Genomic_DNA"/>
</dbReference>
<sequence>MRWRCWSDGSDRSGESTNWHSKLAANRRALGPREPEKEAESNPSGSSFCGCQLFRSSPVLPCLSFISVPLLFLLFFPFPCGSNYIVWKL</sequence>